<feature type="compositionally biased region" description="Basic and acidic residues" evidence="6">
    <location>
        <begin position="824"/>
        <end position="880"/>
    </location>
</feature>
<sequence>MPGSTGSLEPLSSPSPSPPPVHPPERNRTVSSTSNHSGAAGLDTDSELSELTEDDQEFETRQNGNDTNDEYTAARTNKRKRSGGIIPEDMWGWATKSNKKTDFRGKPLEEEEEEEETGPAKAMEEEEDEAEVHSSAVVEDRRAKTHTPSAQIDDPPEEEDDVRESEDDAPPSRSDEPAAEDDESGDEADGDDDEPDSAPRATRAEAENEGTSPDLTEDEAADIDDDDEVRDDTNGPRDDVESEDDVEAEGADDGTVLQVPGSAGLGSATPVDNGVPVEGDAEDDADGPVMMEVDSTAPAPALVAPINAAAAASSIMAGSSVVEPPVATPSPTSSRSASPSSRSPSPELEAEAGSDREAEPEQDTARRPRVRTSGKARKSKTRSRAAKKTKAEPAADADADMDADVEQAAADADEGEAVDAEEADAGSPEMELESDLQPAHRAEALDVLATIELKFALLRERLYVEKMEGLAWEEGLIADGTHPELLHLHTELSKRRDKRLELASRRRDYEVANVTKRRRLDEGGVWSWWKNVRDELQTEMLSETSRKKRRLERERRALERPQPVRRIPQPPERVPPPPSLREIIRSDPFGIPSAQSKPSRRLNARKVPASTNVAYPVIDPISPTDLERDMRAIFSQRRPMTGYDPRHVAMMNAGPGFPPQGYDPYMGMPILDGPAVGNRMGPPPGAFQHQHQQQMQLHGSQMQGPPMMQGFPGPGQRLPHHHSAPPGALPNMPHGLLPLDPDMGPLHRPASGLGQPGPLHMQQYAGGLGQGNLMRRSISPVPVQTMHSTSGPGMPIGVGASPLPPGFAGPKSNGWMGIGPPGPSHHENSKEHKRIAIDVDGRERERDKERDRERLADGAKARDRAEREREYERERERDQHLLQPFAQGHRPRQHVSQHAHSHVHVHTGPGQVGLQHPPPHHHHHHHHHVHHHHHPQTSGGIGPAPAAGPSGLGHVSPMAGLPPPNAISGPSQSPRFPRDFEPRRSLNGAQTELIELSSATKQSGASPHMSSLWKGEELPPDPARERSRGPLAPPLGPHERLMGSAQYIVDTRERLGPPLQGMQGGLRSPRNGPGPSTAPASTVPSRRSSWSAPDDGPQTRPSSSLGPSVSGPLLNSASGSQRHTSSRMPRSPSIPQPPIFGSPPMSNGRPLPTPSSPHNSPFSNHIRSPQRSIQPSLPPPQLPLPGSNPRSPSVHPASPEKVNSPSLRAFKHSPPSPNQPKIPSPRKLSVSMAEQPVGANGGTPISGGAGLNPRSSPPLPYIPPPSVHMNTTLPPPRLPSSNLLEGPSPQISSGPVAAKIVPVDGS</sequence>
<proteinExistence type="predicted"/>
<evidence type="ECO:0000256" key="3">
    <source>
        <dbReference type="ARBA" id="ARBA00023015"/>
    </source>
</evidence>
<feature type="compositionally biased region" description="Gly residues" evidence="6">
    <location>
        <begin position="1239"/>
        <end position="1250"/>
    </location>
</feature>
<evidence type="ECO:0000256" key="2">
    <source>
        <dbReference type="ARBA" id="ARBA00022491"/>
    </source>
</evidence>
<feature type="compositionally biased region" description="Acidic residues" evidence="6">
    <location>
        <begin position="177"/>
        <end position="196"/>
    </location>
</feature>
<name>A0A8E2DRT0_9APHY</name>
<feature type="compositionally biased region" description="Polar residues" evidence="6">
    <location>
        <begin position="997"/>
        <end position="1009"/>
    </location>
</feature>
<gene>
    <name evidence="7" type="ORF">OBBRIDRAFT_789097</name>
</gene>
<feature type="compositionally biased region" description="Acidic residues" evidence="6">
    <location>
        <begin position="44"/>
        <end position="57"/>
    </location>
</feature>
<evidence type="ECO:0008006" key="9">
    <source>
        <dbReference type="Google" id="ProtNLM"/>
    </source>
</evidence>
<dbReference type="Pfam" id="PF08598">
    <property type="entry name" value="Sds3"/>
    <property type="match status" value="1"/>
</dbReference>
<protein>
    <recommendedName>
        <fullName evidence="9">Sds3-like-domain-containing protein</fullName>
    </recommendedName>
</protein>
<dbReference type="EMBL" id="KV722342">
    <property type="protein sequence ID" value="OCH94620.1"/>
    <property type="molecule type" value="Genomic_DNA"/>
</dbReference>
<dbReference type="GO" id="GO:0010468">
    <property type="term" value="P:regulation of gene expression"/>
    <property type="evidence" value="ECO:0007669"/>
    <property type="project" value="UniProtKB-ARBA"/>
</dbReference>
<accession>A0A8E2DRT0</accession>
<evidence type="ECO:0000256" key="4">
    <source>
        <dbReference type="ARBA" id="ARBA00023163"/>
    </source>
</evidence>
<dbReference type="PANTHER" id="PTHR21964">
    <property type="entry name" value="BREAST CANCER METASTASIS-SUPPRESSOR 1"/>
    <property type="match status" value="1"/>
</dbReference>
<feature type="region of interest" description="Disordered" evidence="6">
    <location>
        <begin position="997"/>
        <end position="1306"/>
    </location>
</feature>
<feature type="compositionally biased region" description="Polar residues" evidence="6">
    <location>
        <begin position="1117"/>
        <end position="1128"/>
    </location>
</feature>
<feature type="compositionally biased region" description="Low complexity" evidence="6">
    <location>
        <begin position="311"/>
        <end position="347"/>
    </location>
</feature>
<feature type="compositionally biased region" description="Acidic residues" evidence="6">
    <location>
        <begin position="154"/>
        <end position="169"/>
    </location>
</feature>
<dbReference type="InterPro" id="IPR013907">
    <property type="entry name" value="Sds3"/>
</dbReference>
<keyword evidence="8" id="KW-1185">Reference proteome</keyword>
<feature type="compositionally biased region" description="Basic and acidic residues" evidence="6">
    <location>
        <begin position="1014"/>
        <end position="1028"/>
    </location>
</feature>
<dbReference type="SMART" id="SM01401">
    <property type="entry name" value="Sds3"/>
    <property type="match status" value="1"/>
</dbReference>
<keyword evidence="3" id="KW-0805">Transcription regulation</keyword>
<feature type="compositionally biased region" description="Low complexity" evidence="6">
    <location>
        <begin position="1101"/>
        <end position="1116"/>
    </location>
</feature>
<comment type="subcellular location">
    <subcellularLocation>
        <location evidence="1">Nucleus</location>
    </subcellularLocation>
</comment>
<feature type="region of interest" description="Disordered" evidence="6">
    <location>
        <begin position="1"/>
        <end position="293"/>
    </location>
</feature>
<evidence type="ECO:0000313" key="7">
    <source>
        <dbReference type="EMBL" id="OCH94620.1"/>
    </source>
</evidence>
<feature type="compositionally biased region" description="Low complexity" evidence="6">
    <location>
        <begin position="1156"/>
        <end position="1175"/>
    </location>
</feature>
<feature type="compositionally biased region" description="Acidic residues" evidence="6">
    <location>
        <begin position="395"/>
        <end position="434"/>
    </location>
</feature>
<feature type="compositionally biased region" description="Pro residues" evidence="6">
    <location>
        <begin position="1255"/>
        <end position="1266"/>
    </location>
</feature>
<feature type="region of interest" description="Disordered" evidence="6">
    <location>
        <begin position="311"/>
        <end position="436"/>
    </location>
</feature>
<dbReference type="GO" id="GO:0005654">
    <property type="term" value="C:nucleoplasm"/>
    <property type="evidence" value="ECO:0007669"/>
    <property type="project" value="UniProtKB-ARBA"/>
</dbReference>
<evidence type="ECO:0000313" key="8">
    <source>
        <dbReference type="Proteomes" id="UP000250043"/>
    </source>
</evidence>
<keyword evidence="4" id="KW-0804">Transcription</keyword>
<feature type="compositionally biased region" description="Pro residues" evidence="6">
    <location>
        <begin position="1132"/>
        <end position="1141"/>
    </location>
</feature>
<evidence type="ECO:0000256" key="5">
    <source>
        <dbReference type="ARBA" id="ARBA00023242"/>
    </source>
</evidence>
<dbReference type="Proteomes" id="UP000250043">
    <property type="component" value="Unassembled WGS sequence"/>
</dbReference>
<feature type="compositionally biased region" description="Acidic residues" evidence="6">
    <location>
        <begin position="240"/>
        <end position="252"/>
    </location>
</feature>
<feature type="compositionally biased region" description="Low complexity" evidence="6">
    <location>
        <begin position="943"/>
        <end position="953"/>
    </location>
</feature>
<keyword evidence="2" id="KW-0678">Repressor</keyword>
<feature type="compositionally biased region" description="Pro residues" evidence="6">
    <location>
        <begin position="13"/>
        <end position="22"/>
    </location>
</feature>
<feature type="compositionally biased region" description="Low complexity" evidence="6">
    <location>
        <begin position="1"/>
        <end position="12"/>
    </location>
</feature>
<feature type="compositionally biased region" description="Basic residues" evidence="6">
    <location>
        <begin position="889"/>
        <end position="905"/>
    </location>
</feature>
<feature type="region of interest" description="Disordered" evidence="6">
    <location>
        <begin position="543"/>
        <end position="602"/>
    </location>
</feature>
<evidence type="ECO:0000256" key="6">
    <source>
        <dbReference type="SAM" id="MobiDB-lite"/>
    </source>
</evidence>
<feature type="region of interest" description="Disordered" evidence="6">
    <location>
        <begin position="712"/>
        <end position="731"/>
    </location>
</feature>
<feature type="compositionally biased region" description="Pro residues" evidence="6">
    <location>
        <begin position="568"/>
        <end position="579"/>
    </location>
</feature>
<feature type="compositionally biased region" description="Basic and acidic residues" evidence="6">
    <location>
        <begin position="99"/>
        <end position="108"/>
    </location>
</feature>
<keyword evidence="5" id="KW-0539">Nucleus</keyword>
<evidence type="ECO:0000256" key="1">
    <source>
        <dbReference type="ARBA" id="ARBA00004123"/>
    </source>
</evidence>
<feature type="compositionally biased region" description="Basic residues" evidence="6">
    <location>
        <begin position="367"/>
        <end position="388"/>
    </location>
</feature>
<feature type="region of interest" description="Disordered" evidence="6">
    <location>
        <begin position="817"/>
        <end position="983"/>
    </location>
</feature>
<dbReference type="OrthoDB" id="20886at2759"/>
<reference evidence="7 8" key="1">
    <citation type="submission" date="2016-07" db="EMBL/GenBank/DDBJ databases">
        <title>Draft genome of the white-rot fungus Obba rivulosa 3A-2.</title>
        <authorList>
            <consortium name="DOE Joint Genome Institute"/>
            <person name="Miettinen O."/>
            <person name="Riley R."/>
            <person name="Acob R."/>
            <person name="Barry K."/>
            <person name="Cullen D."/>
            <person name="De Vries R."/>
            <person name="Hainaut M."/>
            <person name="Hatakka A."/>
            <person name="Henrissat B."/>
            <person name="Hilden K."/>
            <person name="Kuo R."/>
            <person name="Labutti K."/>
            <person name="Lipzen A."/>
            <person name="Makela M.R."/>
            <person name="Sandor L."/>
            <person name="Spatafora J.W."/>
            <person name="Grigoriev I.V."/>
            <person name="Hibbett D.S."/>
        </authorList>
    </citation>
    <scope>NUCLEOTIDE SEQUENCE [LARGE SCALE GENOMIC DNA]</scope>
    <source>
        <strain evidence="7 8">3A-2</strain>
    </source>
</reference>
<feature type="compositionally biased region" description="Basic and acidic residues" evidence="6">
    <location>
        <begin position="353"/>
        <end position="366"/>
    </location>
</feature>
<feature type="compositionally biased region" description="Basic residues" evidence="6">
    <location>
        <begin position="918"/>
        <end position="935"/>
    </location>
</feature>
<feature type="compositionally biased region" description="Polar residues" evidence="6">
    <location>
        <begin position="1078"/>
        <end position="1091"/>
    </location>
</feature>
<feature type="compositionally biased region" description="Acidic residues" evidence="6">
    <location>
        <begin position="215"/>
        <end position="230"/>
    </location>
</feature>
<feature type="compositionally biased region" description="Pro residues" evidence="6">
    <location>
        <begin position="1214"/>
        <end position="1223"/>
    </location>
</feature>
<organism evidence="7 8">
    <name type="scientific">Obba rivulosa</name>
    <dbReference type="NCBI Taxonomy" id="1052685"/>
    <lineage>
        <taxon>Eukaryota</taxon>
        <taxon>Fungi</taxon>
        <taxon>Dikarya</taxon>
        <taxon>Basidiomycota</taxon>
        <taxon>Agaricomycotina</taxon>
        <taxon>Agaricomycetes</taxon>
        <taxon>Polyporales</taxon>
        <taxon>Gelatoporiaceae</taxon>
        <taxon>Obba</taxon>
    </lineage>
</organism>